<sequence>MCFSASMSLFSLTMGLAGAIIVYSLGAFPDQIFGVCYGFVSLMQGIDYLLWNHPICDDYNRAVSIVGMVLNHLQPVVLGGAILTINTGLPEINRWVIAFLLFLYVVVMGRYSWEFLTTKEKECTLKDRTTHLFWQWNYMKHFQFAYGSYLLTMGGLWYVGTPLLMQWRPRTGTIHVQTKDPQLPVPHIWPTFGFVCALKSMVLFLTTRLFYGTEHVGGLWCFYSVFIPLVYYALRKSVLTMD</sequence>
<name>A0A6C0ELW5_9ZZZZ</name>
<reference evidence="2" key="1">
    <citation type="journal article" date="2020" name="Nature">
        <title>Giant virus diversity and host interactions through global metagenomics.</title>
        <authorList>
            <person name="Schulz F."/>
            <person name="Roux S."/>
            <person name="Paez-Espino D."/>
            <person name="Jungbluth S."/>
            <person name="Walsh D.A."/>
            <person name="Denef V.J."/>
            <person name="McMahon K.D."/>
            <person name="Konstantinidis K.T."/>
            <person name="Eloe-Fadrosh E.A."/>
            <person name="Kyrpides N.C."/>
            <person name="Woyke T."/>
        </authorList>
    </citation>
    <scope>NUCLEOTIDE SEQUENCE</scope>
    <source>
        <strain evidence="2">GVMAG-M-3300009068-24</strain>
    </source>
</reference>
<feature type="transmembrane region" description="Helical" evidence="1">
    <location>
        <begin position="187"/>
        <end position="205"/>
    </location>
</feature>
<feature type="transmembrane region" description="Helical" evidence="1">
    <location>
        <begin position="62"/>
        <end position="83"/>
    </location>
</feature>
<evidence type="ECO:0000313" key="2">
    <source>
        <dbReference type="EMBL" id="QHT29641.1"/>
    </source>
</evidence>
<accession>A0A6C0ELW5</accession>
<organism evidence="2">
    <name type="scientific">viral metagenome</name>
    <dbReference type="NCBI Taxonomy" id="1070528"/>
    <lineage>
        <taxon>unclassified sequences</taxon>
        <taxon>metagenomes</taxon>
        <taxon>organismal metagenomes</taxon>
    </lineage>
</organism>
<keyword evidence="1" id="KW-1133">Transmembrane helix</keyword>
<keyword evidence="1" id="KW-0812">Transmembrane</keyword>
<feature type="transmembrane region" description="Helical" evidence="1">
    <location>
        <begin position="144"/>
        <end position="167"/>
    </location>
</feature>
<feature type="transmembrane region" description="Helical" evidence="1">
    <location>
        <begin position="32"/>
        <end position="50"/>
    </location>
</feature>
<evidence type="ECO:0000256" key="1">
    <source>
        <dbReference type="SAM" id="Phobius"/>
    </source>
</evidence>
<feature type="transmembrane region" description="Helical" evidence="1">
    <location>
        <begin position="95"/>
        <end position="113"/>
    </location>
</feature>
<keyword evidence="1" id="KW-0472">Membrane</keyword>
<feature type="transmembrane region" description="Helical" evidence="1">
    <location>
        <begin position="217"/>
        <end position="234"/>
    </location>
</feature>
<feature type="transmembrane region" description="Helical" evidence="1">
    <location>
        <begin position="7"/>
        <end position="26"/>
    </location>
</feature>
<proteinExistence type="predicted"/>
<protein>
    <submittedName>
        <fullName evidence="2">Uncharacterized protein</fullName>
    </submittedName>
</protein>
<dbReference type="AlphaFoldDB" id="A0A6C0ELW5"/>
<dbReference type="EMBL" id="MN738881">
    <property type="protein sequence ID" value="QHT29641.1"/>
    <property type="molecule type" value="Genomic_DNA"/>
</dbReference>